<name>A0A4Z0GSS5_9BACL</name>
<comment type="caution">
    <text evidence="1">The sequence shown here is derived from an EMBL/GenBank/DDBJ whole genome shotgun (WGS) entry which is preliminary data.</text>
</comment>
<protein>
    <recommendedName>
        <fullName evidence="3">Signal peptidase I</fullName>
    </recommendedName>
</protein>
<dbReference type="CDD" id="cd06462">
    <property type="entry name" value="Peptidase_S24_S26"/>
    <property type="match status" value="1"/>
</dbReference>
<evidence type="ECO:0008006" key="3">
    <source>
        <dbReference type="Google" id="ProtNLM"/>
    </source>
</evidence>
<dbReference type="OrthoDB" id="2860586at2"/>
<dbReference type="RefSeq" id="WP_135347361.1">
    <property type="nucleotide sequence ID" value="NZ_SRJD01000002.1"/>
</dbReference>
<dbReference type="AlphaFoldDB" id="A0A4Z0GSS5"/>
<accession>A0A4Z0GSS5</accession>
<dbReference type="Proteomes" id="UP000298347">
    <property type="component" value="Unassembled WGS sequence"/>
</dbReference>
<sequence length="168" mass="19330">MRAEKRDFLEKKMGPAIRGRLERHGQIILTASGQSMFPYIRQNDLCTFSSLKDDSDLKKGNIVLYQHQSGRLIAHRLLAKTVDARARACYVIKGDSNILPDSPVYPDQLLGILTDIRMISHRIRFSHFFDRTWSRLILGLPILSWTVHKYLGLRRRAAGLLQITQEKS</sequence>
<keyword evidence="2" id="KW-1185">Reference proteome</keyword>
<gene>
    <name evidence="1" type="ORF">E4665_03180</name>
</gene>
<organism evidence="1 2">
    <name type="scientific">Sporolactobacillus shoreae</name>
    <dbReference type="NCBI Taxonomy" id="1465501"/>
    <lineage>
        <taxon>Bacteria</taxon>
        <taxon>Bacillati</taxon>
        <taxon>Bacillota</taxon>
        <taxon>Bacilli</taxon>
        <taxon>Bacillales</taxon>
        <taxon>Sporolactobacillaceae</taxon>
        <taxon>Sporolactobacillus</taxon>
    </lineage>
</organism>
<dbReference type="EMBL" id="SRJD01000002">
    <property type="protein sequence ID" value="TGA99966.1"/>
    <property type="molecule type" value="Genomic_DNA"/>
</dbReference>
<proteinExistence type="predicted"/>
<evidence type="ECO:0000313" key="2">
    <source>
        <dbReference type="Proteomes" id="UP000298347"/>
    </source>
</evidence>
<reference evidence="1 2" key="1">
    <citation type="journal article" date="2015" name="Int. J. Syst. Evol. Microbiol.">
        <title>Sporolactobacillus shoreae sp. nov. and Sporolactobacillus spathodeae sp. nov., two spore-forming lactic acid bacteria isolated from tree barks in Thailand.</title>
        <authorList>
            <person name="Thamacharoensuk T."/>
            <person name="Kitahara M."/>
            <person name="Ohkuma M."/>
            <person name="Thongchul N."/>
            <person name="Tanasupawat S."/>
        </authorList>
    </citation>
    <scope>NUCLEOTIDE SEQUENCE [LARGE SCALE GENOMIC DNA]</scope>
    <source>
        <strain evidence="1 2">BK92</strain>
    </source>
</reference>
<evidence type="ECO:0000313" key="1">
    <source>
        <dbReference type="EMBL" id="TGA99966.1"/>
    </source>
</evidence>